<evidence type="ECO:0000256" key="6">
    <source>
        <dbReference type="ARBA" id="ARBA00023211"/>
    </source>
</evidence>
<dbReference type="PANTHER" id="PTHR12992:SF11">
    <property type="entry name" value="MITOCHONDRIAL COENZYME A DIPHOSPHATASE NUDT8"/>
    <property type="match status" value="1"/>
</dbReference>
<keyword evidence="5" id="KW-0460">Magnesium</keyword>
<sequence>MTTWSRVGIVDEPVAATLPIWLQPVVEVMRNITAESITRFVPPDDQGRHSAVLVLLGESELGPDVLLIQRASTMRAHAGEPAFPGGALDDSDTDAAAAALREAQEETGLDPAGVVIFGQLPDLWLPVYDFVVTPVMGWWREPSPVRAQDLAEVADVYRIPVSELTDPANRCQVRHPSGYIGPGFQVRNMVVWGFTAGVLSNLFDRVGWSQPWDSERVVDIDAT</sequence>
<evidence type="ECO:0000256" key="5">
    <source>
        <dbReference type="ARBA" id="ARBA00022842"/>
    </source>
</evidence>
<protein>
    <submittedName>
        <fullName evidence="9">Unannotated protein</fullName>
    </submittedName>
</protein>
<dbReference type="EMBL" id="CAEZXZ010000030">
    <property type="protein sequence ID" value="CAB4697337.1"/>
    <property type="molecule type" value="Genomic_DNA"/>
</dbReference>
<dbReference type="AlphaFoldDB" id="A0A6J6TL00"/>
<dbReference type="SUPFAM" id="SSF55811">
    <property type="entry name" value="Nudix"/>
    <property type="match status" value="1"/>
</dbReference>
<dbReference type="CDD" id="cd03426">
    <property type="entry name" value="NUDIX_CoAse_Nudt7"/>
    <property type="match status" value="1"/>
</dbReference>
<dbReference type="EMBL" id="CAEZZA010000085">
    <property type="protein sequence ID" value="CAB4748010.1"/>
    <property type="molecule type" value="Genomic_DNA"/>
</dbReference>
<dbReference type="Gene3D" id="3.90.79.10">
    <property type="entry name" value="Nucleoside Triphosphate Pyrophosphohydrolase"/>
    <property type="match status" value="1"/>
</dbReference>
<keyword evidence="6" id="KW-0464">Manganese</keyword>
<evidence type="ECO:0000313" key="10">
    <source>
        <dbReference type="EMBL" id="CAB4868399.1"/>
    </source>
</evidence>
<proteinExistence type="predicted"/>
<evidence type="ECO:0000313" key="8">
    <source>
        <dbReference type="EMBL" id="CAB4697337.1"/>
    </source>
</evidence>
<dbReference type="PANTHER" id="PTHR12992">
    <property type="entry name" value="NUDIX HYDROLASE"/>
    <property type="match status" value="1"/>
</dbReference>
<name>A0A6J6TL00_9ZZZZ</name>
<evidence type="ECO:0000256" key="2">
    <source>
        <dbReference type="ARBA" id="ARBA00001946"/>
    </source>
</evidence>
<dbReference type="PROSITE" id="PS51462">
    <property type="entry name" value="NUDIX"/>
    <property type="match status" value="1"/>
</dbReference>
<evidence type="ECO:0000313" key="9">
    <source>
        <dbReference type="EMBL" id="CAB4748010.1"/>
    </source>
</evidence>
<keyword evidence="4" id="KW-0378">Hydrolase</keyword>
<reference evidence="9" key="1">
    <citation type="submission" date="2020-05" db="EMBL/GenBank/DDBJ databases">
        <authorList>
            <person name="Chiriac C."/>
            <person name="Salcher M."/>
            <person name="Ghai R."/>
            <person name="Kavagutti S V."/>
        </authorList>
    </citation>
    <scope>NUCLEOTIDE SEQUENCE</scope>
</reference>
<dbReference type="InterPro" id="IPR045121">
    <property type="entry name" value="CoAse"/>
</dbReference>
<feature type="domain" description="Nudix hydrolase" evidence="7">
    <location>
        <begin position="47"/>
        <end position="186"/>
    </location>
</feature>
<organism evidence="9">
    <name type="scientific">freshwater metagenome</name>
    <dbReference type="NCBI Taxonomy" id="449393"/>
    <lineage>
        <taxon>unclassified sequences</taxon>
        <taxon>metagenomes</taxon>
        <taxon>ecological metagenomes</taxon>
    </lineage>
</organism>
<evidence type="ECO:0000256" key="1">
    <source>
        <dbReference type="ARBA" id="ARBA00001936"/>
    </source>
</evidence>
<gene>
    <name evidence="8" type="ORF">UFOPK2625_00319</name>
    <name evidence="9" type="ORF">UFOPK2809_00748</name>
    <name evidence="10" type="ORF">UFOPK3425_00504</name>
    <name evidence="11" type="ORF">UFOPK4092_01035</name>
</gene>
<keyword evidence="3" id="KW-0479">Metal-binding</keyword>
<evidence type="ECO:0000259" key="7">
    <source>
        <dbReference type="PROSITE" id="PS51462"/>
    </source>
</evidence>
<dbReference type="EMBL" id="CAFBLV010000075">
    <property type="protein sequence ID" value="CAB4868399.1"/>
    <property type="molecule type" value="Genomic_DNA"/>
</dbReference>
<dbReference type="GO" id="GO:0046872">
    <property type="term" value="F:metal ion binding"/>
    <property type="evidence" value="ECO:0007669"/>
    <property type="project" value="UniProtKB-KW"/>
</dbReference>
<dbReference type="Pfam" id="PF00293">
    <property type="entry name" value="NUDIX"/>
    <property type="match status" value="1"/>
</dbReference>
<accession>A0A6J6TL00</accession>
<dbReference type="EMBL" id="CAFBPJ010000122">
    <property type="protein sequence ID" value="CAB5022754.1"/>
    <property type="molecule type" value="Genomic_DNA"/>
</dbReference>
<dbReference type="InterPro" id="IPR000086">
    <property type="entry name" value="NUDIX_hydrolase_dom"/>
</dbReference>
<evidence type="ECO:0000256" key="3">
    <source>
        <dbReference type="ARBA" id="ARBA00022723"/>
    </source>
</evidence>
<dbReference type="GO" id="GO:0010945">
    <property type="term" value="F:coenzyme A diphosphatase activity"/>
    <property type="evidence" value="ECO:0007669"/>
    <property type="project" value="InterPro"/>
</dbReference>
<comment type="cofactor">
    <cofactor evidence="2">
        <name>Mg(2+)</name>
        <dbReference type="ChEBI" id="CHEBI:18420"/>
    </cofactor>
</comment>
<evidence type="ECO:0000256" key="4">
    <source>
        <dbReference type="ARBA" id="ARBA00022801"/>
    </source>
</evidence>
<evidence type="ECO:0000313" key="11">
    <source>
        <dbReference type="EMBL" id="CAB5022754.1"/>
    </source>
</evidence>
<dbReference type="InterPro" id="IPR015797">
    <property type="entry name" value="NUDIX_hydrolase-like_dom_sf"/>
</dbReference>
<comment type="cofactor">
    <cofactor evidence="1">
        <name>Mn(2+)</name>
        <dbReference type="ChEBI" id="CHEBI:29035"/>
    </cofactor>
</comment>